<dbReference type="GO" id="GO:0038203">
    <property type="term" value="P:TORC2 signaling"/>
    <property type="evidence" value="ECO:0007669"/>
    <property type="project" value="TreeGrafter"/>
</dbReference>
<keyword evidence="3" id="KW-1185">Reference proteome</keyword>
<evidence type="ECO:0000313" key="3">
    <source>
        <dbReference type="Proteomes" id="UP000037069"/>
    </source>
</evidence>
<protein>
    <recommendedName>
        <fullName evidence="1">Rapamycin-insensitive companion of mTOR middle domain-containing protein</fullName>
    </recommendedName>
</protein>
<dbReference type="AlphaFoldDB" id="A0A0L0C6E2"/>
<evidence type="ECO:0000259" key="1">
    <source>
        <dbReference type="SMART" id="SM01307"/>
    </source>
</evidence>
<feature type="domain" description="Rapamycin-insensitive companion of mTOR middle" evidence="1">
    <location>
        <begin position="1"/>
        <end position="172"/>
    </location>
</feature>
<accession>A0A0L0C6E2</accession>
<dbReference type="InterPro" id="IPR028268">
    <property type="entry name" value="Pianissimo_fam"/>
</dbReference>
<dbReference type="STRING" id="7375.A0A0L0C6E2"/>
<dbReference type="PANTHER" id="PTHR13298:SF11">
    <property type="entry name" value="RAPAMYCIN-INSENSITIVE COMPANION OF MTOR"/>
    <property type="match status" value="1"/>
</dbReference>
<proteinExistence type="predicted"/>
<reference evidence="2 3" key="1">
    <citation type="journal article" date="2015" name="Nat. Commun.">
        <title>Lucilia cuprina genome unlocks parasitic fly biology to underpin future interventions.</title>
        <authorList>
            <person name="Anstead C.A."/>
            <person name="Korhonen P.K."/>
            <person name="Young N.D."/>
            <person name="Hall R.S."/>
            <person name="Jex A.R."/>
            <person name="Murali S.C."/>
            <person name="Hughes D.S."/>
            <person name="Lee S.F."/>
            <person name="Perry T."/>
            <person name="Stroehlein A.J."/>
            <person name="Ansell B.R."/>
            <person name="Breugelmans B."/>
            <person name="Hofmann A."/>
            <person name="Qu J."/>
            <person name="Dugan S."/>
            <person name="Lee S.L."/>
            <person name="Chao H."/>
            <person name="Dinh H."/>
            <person name="Han Y."/>
            <person name="Doddapaneni H.V."/>
            <person name="Worley K.C."/>
            <person name="Muzny D.M."/>
            <person name="Ioannidis P."/>
            <person name="Waterhouse R.M."/>
            <person name="Zdobnov E.M."/>
            <person name="James P.J."/>
            <person name="Bagnall N.H."/>
            <person name="Kotze A.C."/>
            <person name="Gibbs R.A."/>
            <person name="Richards S."/>
            <person name="Batterham P."/>
            <person name="Gasser R.B."/>
        </authorList>
    </citation>
    <scope>NUCLEOTIDE SEQUENCE [LARGE SCALE GENOMIC DNA]</scope>
    <source>
        <strain evidence="2 3">LS</strain>
        <tissue evidence="2">Full body</tissue>
    </source>
</reference>
<dbReference type="GO" id="GO:0031932">
    <property type="term" value="C:TORC2 complex"/>
    <property type="evidence" value="ECO:0007669"/>
    <property type="project" value="InterPro"/>
</dbReference>
<dbReference type="SMART" id="SM01307">
    <property type="entry name" value="RICTOR_M"/>
    <property type="match status" value="1"/>
</dbReference>
<comment type="caution">
    <text evidence="2">The sequence shown here is derived from an EMBL/GenBank/DDBJ whole genome shotgun (WGS) entry which is preliminary data.</text>
</comment>
<dbReference type="PANTHER" id="PTHR13298">
    <property type="entry name" value="CYTOSOLIC REGULATOR PIANISSIMO"/>
    <property type="match status" value="1"/>
</dbReference>
<dbReference type="Proteomes" id="UP000037069">
    <property type="component" value="Unassembled WGS sequence"/>
</dbReference>
<gene>
    <name evidence="2" type="ORF">FF38_02966</name>
</gene>
<evidence type="ECO:0000313" key="2">
    <source>
        <dbReference type="EMBL" id="KNC27845.1"/>
    </source>
</evidence>
<sequence length="196" mass="22708">MKRLLSFFRPFKYRFSNLAVTREHIRYAEVAKELMKTFLETSEGVRYLSNNKLFRQIAECLAQLDPLSGIQSAEPLFSGRRFRATLCSAYLEMVGVLSYSETGQQILAQMRIFNMLYRVCDIVREDVIRAILCSLDYKLEGHPRLILAKALCSKSRTVRLFATEFAGHRFAGLSEPSFWVIDLLLEQLYDPEKMTI</sequence>
<dbReference type="EMBL" id="JRES01000837">
    <property type="protein sequence ID" value="KNC27845.1"/>
    <property type="molecule type" value="Genomic_DNA"/>
</dbReference>
<name>A0A0L0C6E2_LUCCU</name>
<dbReference type="OMA" id="FRQIAEC"/>
<dbReference type="InterPro" id="IPR029451">
    <property type="entry name" value="RICTOR_M"/>
</dbReference>
<organism evidence="2 3">
    <name type="scientific">Lucilia cuprina</name>
    <name type="common">Green bottle fly</name>
    <name type="synonym">Australian sheep blowfly</name>
    <dbReference type="NCBI Taxonomy" id="7375"/>
    <lineage>
        <taxon>Eukaryota</taxon>
        <taxon>Metazoa</taxon>
        <taxon>Ecdysozoa</taxon>
        <taxon>Arthropoda</taxon>
        <taxon>Hexapoda</taxon>
        <taxon>Insecta</taxon>
        <taxon>Pterygota</taxon>
        <taxon>Neoptera</taxon>
        <taxon>Endopterygota</taxon>
        <taxon>Diptera</taxon>
        <taxon>Brachycera</taxon>
        <taxon>Muscomorpha</taxon>
        <taxon>Oestroidea</taxon>
        <taxon>Calliphoridae</taxon>
        <taxon>Luciliinae</taxon>
        <taxon>Lucilia</taxon>
    </lineage>
</organism>
<dbReference type="Pfam" id="PF14666">
    <property type="entry name" value="RICTOR_M"/>
    <property type="match status" value="1"/>
</dbReference>